<sequence>MTETEVLTGHKAIARFLGLTPRQVSWHDEQGNMPTFRIGRTVCARKAKLLQWLDELEEQARAKAKR</sequence>
<dbReference type="AlphaFoldDB" id="B3Q051"/>
<gene>
    <name evidence="1" type="ordered locus">RHECIAT_CH0000490</name>
</gene>
<name>B3Q051_RHIE6</name>
<evidence type="ECO:0008006" key="3">
    <source>
        <dbReference type="Google" id="ProtNLM"/>
    </source>
</evidence>
<accession>B3Q051</accession>
<dbReference type="KEGG" id="rec:RHECIAT_CH0000490"/>
<reference evidence="1 2" key="1">
    <citation type="submission" date="2008-04" db="EMBL/GenBank/DDBJ databases">
        <title>Genome diversity and DNA divergence of Rhizobium etli.</title>
        <authorList>
            <person name="Gonzalez V."/>
            <person name="Acosta J.L."/>
            <person name="Santamaria R.I."/>
            <person name="Bustos P."/>
            <person name="Hernandez-Gonzalez I.L."/>
            <person name="Fernandez J.L."/>
            <person name="Diaz R."/>
            <person name="Flores M."/>
            <person name="Mora J."/>
            <person name="Palacios R."/>
            <person name="Davila G."/>
        </authorList>
    </citation>
    <scope>NUCLEOTIDE SEQUENCE [LARGE SCALE GENOMIC DNA]</scope>
    <source>
        <strain evidence="1 2">CIAT 652</strain>
    </source>
</reference>
<dbReference type="eggNOG" id="ENOG5031352">
    <property type="taxonomic scope" value="Bacteria"/>
</dbReference>
<organism evidence="1 2">
    <name type="scientific">Rhizobium etli (strain CIAT 652)</name>
    <dbReference type="NCBI Taxonomy" id="491916"/>
    <lineage>
        <taxon>Bacteria</taxon>
        <taxon>Pseudomonadati</taxon>
        <taxon>Pseudomonadota</taxon>
        <taxon>Alphaproteobacteria</taxon>
        <taxon>Hyphomicrobiales</taxon>
        <taxon>Rhizobiaceae</taxon>
        <taxon>Rhizobium/Agrobacterium group</taxon>
        <taxon>Rhizobium</taxon>
    </lineage>
</organism>
<protein>
    <recommendedName>
        <fullName evidence="3">DNA-binding protein</fullName>
    </recommendedName>
</protein>
<evidence type="ECO:0000313" key="2">
    <source>
        <dbReference type="Proteomes" id="UP000008817"/>
    </source>
</evidence>
<dbReference type="EMBL" id="CP001074">
    <property type="protein sequence ID" value="ACE89483.1"/>
    <property type="molecule type" value="Genomic_DNA"/>
</dbReference>
<dbReference type="Proteomes" id="UP000008817">
    <property type="component" value="Chromosome"/>
</dbReference>
<evidence type="ECO:0000313" key="1">
    <source>
        <dbReference type="EMBL" id="ACE89483.1"/>
    </source>
</evidence>
<dbReference type="HOGENOM" id="CLU_182760_0_0_5"/>
<proteinExistence type="predicted"/>